<comment type="caution">
    <text evidence="2">The sequence shown here is derived from an EMBL/GenBank/DDBJ whole genome shotgun (WGS) entry which is preliminary data.</text>
</comment>
<accession>A0AAV7PST6</accession>
<gene>
    <name evidence="2" type="ORF">NDU88_008401</name>
</gene>
<name>A0AAV7PST6_PLEWA</name>
<keyword evidence="3" id="KW-1185">Reference proteome</keyword>
<evidence type="ECO:0000313" key="2">
    <source>
        <dbReference type="EMBL" id="KAJ1130045.1"/>
    </source>
</evidence>
<organism evidence="2 3">
    <name type="scientific">Pleurodeles waltl</name>
    <name type="common">Iberian ribbed newt</name>
    <dbReference type="NCBI Taxonomy" id="8319"/>
    <lineage>
        <taxon>Eukaryota</taxon>
        <taxon>Metazoa</taxon>
        <taxon>Chordata</taxon>
        <taxon>Craniata</taxon>
        <taxon>Vertebrata</taxon>
        <taxon>Euteleostomi</taxon>
        <taxon>Amphibia</taxon>
        <taxon>Batrachia</taxon>
        <taxon>Caudata</taxon>
        <taxon>Salamandroidea</taxon>
        <taxon>Salamandridae</taxon>
        <taxon>Pleurodelinae</taxon>
        <taxon>Pleurodeles</taxon>
    </lineage>
</organism>
<dbReference type="EMBL" id="JANPWB010000011">
    <property type="protein sequence ID" value="KAJ1130045.1"/>
    <property type="molecule type" value="Genomic_DNA"/>
</dbReference>
<feature type="region of interest" description="Disordered" evidence="1">
    <location>
        <begin position="47"/>
        <end position="73"/>
    </location>
</feature>
<protein>
    <submittedName>
        <fullName evidence="2">Uncharacterized protein</fullName>
    </submittedName>
</protein>
<dbReference type="AlphaFoldDB" id="A0AAV7PST6"/>
<evidence type="ECO:0000256" key="1">
    <source>
        <dbReference type="SAM" id="MobiDB-lite"/>
    </source>
</evidence>
<proteinExistence type="predicted"/>
<evidence type="ECO:0000313" key="3">
    <source>
        <dbReference type="Proteomes" id="UP001066276"/>
    </source>
</evidence>
<feature type="compositionally biased region" description="Basic residues" evidence="1">
    <location>
        <begin position="48"/>
        <end position="64"/>
    </location>
</feature>
<reference evidence="2" key="1">
    <citation type="journal article" date="2022" name="bioRxiv">
        <title>Sequencing and chromosome-scale assembly of the giantPleurodeles waltlgenome.</title>
        <authorList>
            <person name="Brown T."/>
            <person name="Elewa A."/>
            <person name="Iarovenko S."/>
            <person name="Subramanian E."/>
            <person name="Araus A.J."/>
            <person name="Petzold A."/>
            <person name="Susuki M."/>
            <person name="Suzuki K.-i.T."/>
            <person name="Hayashi T."/>
            <person name="Toyoda A."/>
            <person name="Oliveira C."/>
            <person name="Osipova E."/>
            <person name="Leigh N.D."/>
            <person name="Simon A."/>
            <person name="Yun M.H."/>
        </authorList>
    </citation>
    <scope>NUCLEOTIDE SEQUENCE</scope>
    <source>
        <strain evidence="2">20211129_DDA</strain>
        <tissue evidence="2">Liver</tissue>
    </source>
</reference>
<dbReference type="Proteomes" id="UP001066276">
    <property type="component" value="Chromosome 7"/>
</dbReference>
<sequence>MAPWDEGREDLLKEGVLEQAWVGLKRPKRVSAEGDSAAVAACNSPVKSGKKFKAKSAHGRKVSRSPRSDEEPMQEVFVTSVSCAGRRRGGRRFSWRQGASLARRVAPGGRDSVVAGAVSVSECMGARAVIAHGRVARGFKQARLPLEKGGGLVAVPVEERTL</sequence>